<sequence length="110" mass="12911">MQQRRSTARWLEQRRMHSPAHCIDDNGNQTLVMHPSSDHLTRCRASSRLHAARHRIVPLQTPWWFPLPPEPYPGLPLHRRSHATQFLTFNEWMTSDNNMDLRLGGPVQKV</sequence>
<reference evidence="1" key="2">
    <citation type="submission" date="2018-05" db="EMBL/GenBank/DDBJ databases">
        <title>OgluRS3 (Oryza glumaepatula Reference Sequence Version 3).</title>
        <authorList>
            <person name="Zhang J."/>
            <person name="Kudrna D."/>
            <person name="Lee S."/>
            <person name="Talag J."/>
            <person name="Welchert J."/>
            <person name="Wing R.A."/>
        </authorList>
    </citation>
    <scope>NUCLEOTIDE SEQUENCE [LARGE SCALE GENOMIC DNA]</scope>
</reference>
<dbReference type="EnsemblPlants" id="OGLUM05G27170.1">
    <property type="protein sequence ID" value="OGLUM05G27170.1"/>
    <property type="gene ID" value="OGLUM05G27170"/>
</dbReference>
<dbReference type="Gramene" id="OGLUM05G27170.1">
    <property type="protein sequence ID" value="OGLUM05G27170.1"/>
    <property type="gene ID" value="OGLUM05G27170"/>
</dbReference>
<name>A0A0E0A2Q3_9ORYZ</name>
<proteinExistence type="predicted"/>
<dbReference type="AlphaFoldDB" id="A0A0E0A2Q3"/>
<keyword evidence="2" id="KW-1185">Reference proteome</keyword>
<organism evidence="1">
    <name type="scientific">Oryza glumipatula</name>
    <dbReference type="NCBI Taxonomy" id="40148"/>
    <lineage>
        <taxon>Eukaryota</taxon>
        <taxon>Viridiplantae</taxon>
        <taxon>Streptophyta</taxon>
        <taxon>Embryophyta</taxon>
        <taxon>Tracheophyta</taxon>
        <taxon>Spermatophyta</taxon>
        <taxon>Magnoliopsida</taxon>
        <taxon>Liliopsida</taxon>
        <taxon>Poales</taxon>
        <taxon>Poaceae</taxon>
        <taxon>BOP clade</taxon>
        <taxon>Oryzoideae</taxon>
        <taxon>Oryzeae</taxon>
        <taxon>Oryzinae</taxon>
        <taxon>Oryza</taxon>
    </lineage>
</organism>
<evidence type="ECO:0000313" key="1">
    <source>
        <dbReference type="EnsemblPlants" id="OGLUM05G27170.1"/>
    </source>
</evidence>
<accession>A0A0E0A2Q3</accession>
<dbReference type="HOGENOM" id="CLU_2174933_0_0_1"/>
<reference evidence="1" key="1">
    <citation type="submission" date="2015-04" db="UniProtKB">
        <authorList>
            <consortium name="EnsemblPlants"/>
        </authorList>
    </citation>
    <scope>IDENTIFICATION</scope>
</reference>
<protein>
    <submittedName>
        <fullName evidence="1">Uncharacterized protein</fullName>
    </submittedName>
</protein>
<dbReference type="Proteomes" id="UP000026961">
    <property type="component" value="Chromosome 5"/>
</dbReference>
<evidence type="ECO:0000313" key="2">
    <source>
        <dbReference type="Proteomes" id="UP000026961"/>
    </source>
</evidence>